<dbReference type="Proteomes" id="UP000198287">
    <property type="component" value="Unassembled WGS sequence"/>
</dbReference>
<keyword evidence="3" id="KW-1003">Cell membrane</keyword>
<evidence type="ECO:0000256" key="8">
    <source>
        <dbReference type="RuleBase" id="RU280814"/>
    </source>
</evidence>
<feature type="transmembrane region" description="Helical" evidence="8">
    <location>
        <begin position="436"/>
        <end position="461"/>
    </location>
</feature>
<feature type="region of interest" description="Disordered" evidence="9">
    <location>
        <begin position="1055"/>
        <end position="1076"/>
    </location>
</feature>
<feature type="transmembrane region" description="Helical" evidence="8">
    <location>
        <begin position="639"/>
        <end position="665"/>
    </location>
</feature>
<name>A0A226E445_FOLCA</name>
<gene>
    <name evidence="12" type="ORF">Fcan01_12637</name>
</gene>
<dbReference type="PANTHER" id="PTHR12308:SF83">
    <property type="entry name" value="ANOCTAMIN"/>
    <property type="match status" value="1"/>
</dbReference>
<evidence type="ECO:0000313" key="12">
    <source>
        <dbReference type="EMBL" id="OXA52492.1"/>
    </source>
</evidence>
<dbReference type="GO" id="GO:0005886">
    <property type="term" value="C:plasma membrane"/>
    <property type="evidence" value="ECO:0007669"/>
    <property type="project" value="UniProtKB-SubCell"/>
</dbReference>
<comment type="similarity">
    <text evidence="2 8">Belongs to the anoctamin family.</text>
</comment>
<dbReference type="Pfam" id="PF16178">
    <property type="entry name" value="Anoct_dimer"/>
    <property type="match status" value="1"/>
</dbReference>
<dbReference type="STRING" id="158441.A0A226E445"/>
<feature type="transmembrane region" description="Helical" evidence="8">
    <location>
        <begin position="513"/>
        <end position="532"/>
    </location>
</feature>
<feature type="transmembrane region" description="Helical" evidence="8">
    <location>
        <begin position="859"/>
        <end position="883"/>
    </location>
</feature>
<feature type="region of interest" description="Disordered" evidence="9">
    <location>
        <begin position="63"/>
        <end position="98"/>
    </location>
</feature>
<organism evidence="12 13">
    <name type="scientific">Folsomia candida</name>
    <name type="common">Springtail</name>
    <dbReference type="NCBI Taxonomy" id="158441"/>
    <lineage>
        <taxon>Eukaryota</taxon>
        <taxon>Metazoa</taxon>
        <taxon>Ecdysozoa</taxon>
        <taxon>Arthropoda</taxon>
        <taxon>Hexapoda</taxon>
        <taxon>Collembola</taxon>
        <taxon>Entomobryomorpha</taxon>
        <taxon>Isotomoidea</taxon>
        <taxon>Isotomidae</taxon>
        <taxon>Proisotominae</taxon>
        <taxon>Folsomia</taxon>
    </lineage>
</organism>
<feature type="transmembrane region" description="Helical" evidence="8">
    <location>
        <begin position="967"/>
        <end position="988"/>
    </location>
</feature>
<feature type="compositionally biased region" description="Basic and acidic residues" evidence="9">
    <location>
        <begin position="20"/>
        <end position="31"/>
    </location>
</feature>
<feature type="region of interest" description="Disordered" evidence="9">
    <location>
        <begin position="1"/>
        <end position="31"/>
    </location>
</feature>
<keyword evidence="4 8" id="KW-0812">Transmembrane</keyword>
<comment type="subcellular location">
    <subcellularLocation>
        <location evidence="1">Cell membrane</location>
        <topology evidence="1">Multi-pass membrane protein</topology>
    </subcellularLocation>
    <subcellularLocation>
        <location evidence="8">Membrane</location>
        <topology evidence="8">Multi-pass membrane protein</topology>
    </subcellularLocation>
</comment>
<dbReference type="PANTHER" id="PTHR12308">
    <property type="entry name" value="ANOCTAMIN"/>
    <property type="match status" value="1"/>
</dbReference>
<protein>
    <recommendedName>
        <fullName evidence="8">Anoctamin</fullName>
    </recommendedName>
</protein>
<reference evidence="12 13" key="1">
    <citation type="submission" date="2015-12" db="EMBL/GenBank/DDBJ databases">
        <title>The genome of Folsomia candida.</title>
        <authorList>
            <person name="Faddeeva A."/>
            <person name="Derks M.F."/>
            <person name="Anvar Y."/>
            <person name="Smit S."/>
            <person name="Van Straalen N."/>
            <person name="Roelofs D."/>
        </authorList>
    </citation>
    <scope>NUCLEOTIDE SEQUENCE [LARGE SCALE GENOMIC DNA]</scope>
    <source>
        <strain evidence="12 13">VU population</strain>
        <tissue evidence="12">Whole body</tissue>
    </source>
</reference>
<evidence type="ECO:0000256" key="9">
    <source>
        <dbReference type="SAM" id="MobiDB-lite"/>
    </source>
</evidence>
<keyword evidence="6 8" id="KW-0472">Membrane</keyword>
<evidence type="ECO:0000256" key="6">
    <source>
        <dbReference type="ARBA" id="ARBA00023136"/>
    </source>
</evidence>
<feature type="compositionally biased region" description="Polar residues" evidence="9">
    <location>
        <begin position="1062"/>
        <end position="1076"/>
    </location>
</feature>
<dbReference type="GO" id="GO:0005254">
    <property type="term" value="F:chloride channel activity"/>
    <property type="evidence" value="ECO:0007669"/>
    <property type="project" value="TreeGrafter"/>
</dbReference>
<evidence type="ECO:0000256" key="7">
    <source>
        <dbReference type="ARBA" id="ARBA00023180"/>
    </source>
</evidence>
<feature type="transmembrane region" description="Helical" evidence="8">
    <location>
        <begin position="594"/>
        <end position="619"/>
    </location>
</feature>
<proteinExistence type="inferred from homology"/>
<evidence type="ECO:0000256" key="4">
    <source>
        <dbReference type="ARBA" id="ARBA00022692"/>
    </source>
</evidence>
<evidence type="ECO:0000256" key="5">
    <source>
        <dbReference type="ARBA" id="ARBA00022989"/>
    </source>
</evidence>
<dbReference type="EMBL" id="LNIX01000006">
    <property type="protein sequence ID" value="OXA52492.1"/>
    <property type="molecule type" value="Genomic_DNA"/>
</dbReference>
<feature type="domain" description="Anoctamin transmembrane" evidence="10">
    <location>
        <begin position="425"/>
        <end position="1006"/>
    </location>
</feature>
<dbReference type="InterPro" id="IPR007632">
    <property type="entry name" value="Anoctamin"/>
</dbReference>
<evidence type="ECO:0000313" key="13">
    <source>
        <dbReference type="Proteomes" id="UP000198287"/>
    </source>
</evidence>
<dbReference type="InterPro" id="IPR032394">
    <property type="entry name" value="Anoct_dimer"/>
</dbReference>
<dbReference type="GO" id="GO:0046983">
    <property type="term" value="F:protein dimerization activity"/>
    <property type="evidence" value="ECO:0007669"/>
    <property type="project" value="InterPro"/>
</dbReference>
<keyword evidence="13" id="KW-1185">Reference proteome</keyword>
<feature type="transmembrane region" description="Helical" evidence="8">
    <location>
        <begin position="809"/>
        <end position="835"/>
    </location>
</feature>
<feature type="transmembrane region" description="Helical" evidence="8">
    <location>
        <begin position="686"/>
        <end position="705"/>
    </location>
</feature>
<evidence type="ECO:0000256" key="3">
    <source>
        <dbReference type="ARBA" id="ARBA00022475"/>
    </source>
</evidence>
<feature type="compositionally biased region" description="Low complexity" evidence="9">
    <location>
        <begin position="82"/>
        <end position="98"/>
    </location>
</feature>
<sequence length="1076" mass="125302">MFFRRNPDEGSSSSVPGASRRNDNTDDIQQHHNDDGILVADRISPDLHETTNLLRRERKIDVVDSKQRPRSITSAGDDRRASLVSRSSGSGRFVSASGSMAGSRDGSWRLSKSSVSSIYHSAQELDLMSDCYFSDEGEPTSPFRSYKSLCFDTDREDIFSSPQGSMTLHPGSSRKGLKSVAFQEVMTLPEVDFVLVWDGSEDQATTDVAKERRRVFERNLEEDGLKLERERLEACNLNFVKIHAPIEVLRRYAEILKLRMPMKQLQGDFMEKLFGENEEFGFKIPQMLEMRTPENTLLSEVKSWFQIVTDYFRVDPRIFPPEDQKFTAIYSRDKEYLFDVDEKEFFTPAVRARILDFILRRKRYTEDPLDDFAFGMERLLNAYTYSAAYPLHDGDLRTAGSQRHLLSIEWASVSKCLKYQPVDAIKEYFGVKIGLYFAWLGFYTHMLIFAAGLGIICFLYGCFTLYKNQHSEDVCNPHFNFTMCPLCDTVCDYWSLHDVCFYTRLTYLFDNDATVFFAVLMSFWSAIFLECWKRYSAEITHRWDLTGFDIQEEHPREEYLIRLKHVKKHERNTVTSTTEPYVPFWKMKLPYRMFSMSMVLLLISLAVAAVVAVVTYRLAITFAINRTWRDQRDVHSWGLILVSTTAACINLVFIYFFNWLYSFLAEYLTELELHRTQTEFDDSITLKMYMLQFVNYYSSIFYIAFFKGKFVGSPAKYTKFLRKWRQEECGPGCMTELCIQLAIIMVGKQALNTVLEMIWPIAIKWFNQFKLLTGITHEKRTLFTTQWARDYKLLDWGPRSLFPEYLEMVLQYGFVTIFVAAFPLAPLFALLNNILEMRLDAKKLLVYYRRPVGQRVKDIGVWYGILDGVGKLAVISNAFIIAFTSNFIPKMVYRYGLHERDDPRWGTLNGFLEHSLAQFNTSSLELPPTGQYLRVPHDFCRYPTYRYSYDAPEELRYKRTDFYWKVWMARLAFVVVFENVVALCVMLLKWVIPDTPRKLQEQIRRENYLTNEIIIKQEMVRARGISAGGDSTAWNPVAGEKELELVRCPSNSASSRRRNVEDFNNANSGKTNEVMV</sequence>
<accession>A0A226E445</accession>
<dbReference type="Pfam" id="PF04547">
    <property type="entry name" value="Anoctamin"/>
    <property type="match status" value="1"/>
</dbReference>
<dbReference type="OrthoDB" id="296386at2759"/>
<evidence type="ECO:0000259" key="10">
    <source>
        <dbReference type="Pfam" id="PF04547"/>
    </source>
</evidence>
<dbReference type="OMA" id="LFFEDCI"/>
<evidence type="ECO:0000256" key="1">
    <source>
        <dbReference type="ARBA" id="ARBA00004651"/>
    </source>
</evidence>
<dbReference type="InterPro" id="IPR049452">
    <property type="entry name" value="Anoctamin_TM"/>
</dbReference>
<keyword evidence="5 8" id="KW-1133">Transmembrane helix</keyword>
<feature type="domain" description="Anoctamin dimerisation" evidence="11">
    <location>
        <begin position="190"/>
        <end position="422"/>
    </location>
</feature>
<comment type="caution">
    <text evidence="12">The sequence shown here is derived from an EMBL/GenBank/DDBJ whole genome shotgun (WGS) entry which is preliminary data.</text>
</comment>
<dbReference type="AlphaFoldDB" id="A0A226E445"/>
<keyword evidence="7" id="KW-0325">Glycoprotein</keyword>
<evidence type="ECO:0000256" key="2">
    <source>
        <dbReference type="ARBA" id="ARBA00009671"/>
    </source>
</evidence>
<evidence type="ECO:0000259" key="11">
    <source>
        <dbReference type="Pfam" id="PF16178"/>
    </source>
</evidence>